<accession>A0ABM6JGR3</accession>
<reference evidence="5 6" key="1">
    <citation type="submission" date="2017-03" db="EMBL/GenBank/DDBJ databases">
        <title>Genome sequencing of Shewanella japonica KCTC 22435.</title>
        <authorList>
            <person name="Kim K.M."/>
        </authorList>
    </citation>
    <scope>NUCLEOTIDE SEQUENCE [LARGE SCALE GENOMIC DNA]</scope>
    <source>
        <strain evidence="5 6">KCTC 22435</strain>
    </source>
</reference>
<dbReference type="RefSeq" id="WP_080914809.1">
    <property type="nucleotide sequence ID" value="NZ_CP020472.1"/>
</dbReference>
<evidence type="ECO:0000313" key="6">
    <source>
        <dbReference type="Proteomes" id="UP000191820"/>
    </source>
</evidence>
<dbReference type="PANTHER" id="PTHR45138:SF9">
    <property type="entry name" value="DIGUANYLATE CYCLASE DGCM-RELATED"/>
    <property type="match status" value="1"/>
</dbReference>
<dbReference type="CDD" id="cd01949">
    <property type="entry name" value="GGDEF"/>
    <property type="match status" value="1"/>
</dbReference>
<feature type="domain" description="GGDEF" evidence="4">
    <location>
        <begin position="276"/>
        <end position="412"/>
    </location>
</feature>
<dbReference type="InterPro" id="IPR059127">
    <property type="entry name" value="Diguanyl_cycl_sensor_dom"/>
</dbReference>
<gene>
    <name evidence="5" type="ORF">SJ2017_0558</name>
</gene>
<dbReference type="SMART" id="SM00267">
    <property type="entry name" value="GGDEF"/>
    <property type="match status" value="1"/>
</dbReference>
<evidence type="ECO:0000313" key="5">
    <source>
        <dbReference type="EMBL" id="ARD20896.1"/>
    </source>
</evidence>
<dbReference type="NCBIfam" id="TIGR00229">
    <property type="entry name" value="sensory_box"/>
    <property type="match status" value="1"/>
</dbReference>
<protein>
    <recommendedName>
        <fullName evidence="1">diguanylate cyclase</fullName>
        <ecNumber evidence="1">2.7.7.65</ecNumber>
    </recommendedName>
</protein>
<dbReference type="PANTHER" id="PTHR45138">
    <property type="entry name" value="REGULATORY COMPONENTS OF SENSORY TRANSDUCTION SYSTEM"/>
    <property type="match status" value="1"/>
</dbReference>
<dbReference type="PROSITE" id="PS50887">
    <property type="entry name" value="GGDEF"/>
    <property type="match status" value="1"/>
</dbReference>
<dbReference type="Pfam" id="PF24820">
    <property type="entry name" value="Diguanyl_cycl_sensor"/>
    <property type="match status" value="1"/>
</dbReference>
<feature type="region of interest" description="Disordered" evidence="3">
    <location>
        <begin position="75"/>
        <end position="99"/>
    </location>
</feature>
<dbReference type="NCBIfam" id="TIGR00254">
    <property type="entry name" value="GGDEF"/>
    <property type="match status" value="1"/>
</dbReference>
<organism evidence="5 6">
    <name type="scientific">Shewanella japonica</name>
    <dbReference type="NCBI Taxonomy" id="93973"/>
    <lineage>
        <taxon>Bacteria</taxon>
        <taxon>Pseudomonadati</taxon>
        <taxon>Pseudomonadota</taxon>
        <taxon>Gammaproteobacteria</taxon>
        <taxon>Alteromonadales</taxon>
        <taxon>Shewanellaceae</taxon>
        <taxon>Shewanella</taxon>
    </lineage>
</organism>
<evidence type="ECO:0000256" key="1">
    <source>
        <dbReference type="ARBA" id="ARBA00012528"/>
    </source>
</evidence>
<dbReference type="InterPro" id="IPR043128">
    <property type="entry name" value="Rev_trsase/Diguanyl_cyclase"/>
</dbReference>
<dbReference type="InterPro" id="IPR000014">
    <property type="entry name" value="PAS"/>
</dbReference>
<evidence type="ECO:0000256" key="2">
    <source>
        <dbReference type="ARBA" id="ARBA00034247"/>
    </source>
</evidence>
<name>A0ABM6JGR3_9GAMM</name>
<dbReference type="InterPro" id="IPR050469">
    <property type="entry name" value="Diguanylate_Cyclase"/>
</dbReference>
<dbReference type="Pfam" id="PF00990">
    <property type="entry name" value="GGDEF"/>
    <property type="match status" value="1"/>
</dbReference>
<proteinExistence type="predicted"/>
<dbReference type="EMBL" id="CP020472">
    <property type="protein sequence ID" value="ARD20896.1"/>
    <property type="molecule type" value="Genomic_DNA"/>
</dbReference>
<dbReference type="SUPFAM" id="SSF55785">
    <property type="entry name" value="PYP-like sensor domain (PAS domain)"/>
    <property type="match status" value="1"/>
</dbReference>
<keyword evidence="6" id="KW-1185">Reference proteome</keyword>
<evidence type="ECO:0000256" key="3">
    <source>
        <dbReference type="SAM" id="MobiDB-lite"/>
    </source>
</evidence>
<dbReference type="InterPro" id="IPR000160">
    <property type="entry name" value="GGDEF_dom"/>
</dbReference>
<dbReference type="SUPFAM" id="SSF55073">
    <property type="entry name" value="Nucleotide cyclase"/>
    <property type="match status" value="1"/>
</dbReference>
<comment type="catalytic activity">
    <reaction evidence="2">
        <text>2 GTP = 3',3'-c-di-GMP + 2 diphosphate</text>
        <dbReference type="Rhea" id="RHEA:24898"/>
        <dbReference type="ChEBI" id="CHEBI:33019"/>
        <dbReference type="ChEBI" id="CHEBI:37565"/>
        <dbReference type="ChEBI" id="CHEBI:58805"/>
        <dbReference type="EC" id="2.7.7.65"/>
    </reaction>
</comment>
<sequence length="412" mass="45599">MLELTSTAENQLTQISQVNMDMFIGDTKTGNINCQFGVNELPPSTNPLKLEPQFLSNNLANHTISNRAISNQTISNHTGAHTNSSTSANTGANKADSNQVNTDVNATETKLGGHALSSLSTLVEHIMEAMIVVDEFGNIQMANRHAVSLLLDCDKTSANSLIGQRWQSYLCEPQKSHYQQMILESRLEPRPLNHLPNETTLNMSNGQTIDVEMSVTHFPMSEPLFGIIIRDLSKYRAEYQQLYKWASTDCLTNLSNRRVFDADLKHHWKTCIEQGDPISVLIIDIDHFKTFNDNHGHVMGDRCLQKIANAIKSALPNEDCTAARYGGEEFALVMPNCNTEEVQQTAQLIQQNINALTYMDIGLDISVTVSVSQGHASEINGQFRTANALLCAADTALYRAKAEGRNRINACC</sequence>
<dbReference type="InterPro" id="IPR035965">
    <property type="entry name" value="PAS-like_dom_sf"/>
</dbReference>
<dbReference type="Gene3D" id="3.30.70.270">
    <property type="match status" value="1"/>
</dbReference>
<evidence type="ECO:0000259" key="4">
    <source>
        <dbReference type="PROSITE" id="PS50887"/>
    </source>
</evidence>
<dbReference type="Proteomes" id="UP000191820">
    <property type="component" value="Chromosome"/>
</dbReference>
<dbReference type="InterPro" id="IPR029787">
    <property type="entry name" value="Nucleotide_cyclase"/>
</dbReference>
<dbReference type="EC" id="2.7.7.65" evidence="1"/>
<dbReference type="Gene3D" id="3.30.450.20">
    <property type="entry name" value="PAS domain"/>
    <property type="match status" value="1"/>
</dbReference>